<feature type="region of interest" description="Disordered" evidence="1">
    <location>
        <begin position="88"/>
        <end position="144"/>
    </location>
</feature>
<name>K6VXI6_9ACTN</name>
<evidence type="ECO:0008006" key="4">
    <source>
        <dbReference type="Google" id="ProtNLM"/>
    </source>
</evidence>
<evidence type="ECO:0000256" key="1">
    <source>
        <dbReference type="SAM" id="MobiDB-lite"/>
    </source>
</evidence>
<dbReference type="STRING" id="1108045.GORHZ_141_00150"/>
<sequence>MSASPMLTVDPARWRPGGASADEVYAAVGSVPGPQTDMRTQSDSESNGRCRARAPSGRSGGQHMRTRIITVVAAGALSLSLATGCGNGDTTPGLTTNPPSTSTPATAPLPEQTTTPESIAPPSVPELPEPEEGATESGASFPGEDLSADEAEALQRAVDAGSQPWRLEPTLVAEAFVAGRFGWNDVDARAADPHTVEVTNRVDGSIVVLQLRQPVREGSDGIWVVLDGVRIS</sequence>
<gene>
    <name evidence="2" type="ORF">GORHZ_141_00150</name>
</gene>
<accession>K6VXI6</accession>
<proteinExistence type="predicted"/>
<feature type="compositionally biased region" description="Low complexity" evidence="1">
    <location>
        <begin position="88"/>
        <end position="110"/>
    </location>
</feature>
<feature type="region of interest" description="Disordered" evidence="1">
    <location>
        <begin position="29"/>
        <end position="63"/>
    </location>
</feature>
<dbReference type="AlphaFoldDB" id="K6VXI6"/>
<comment type="caution">
    <text evidence="2">The sequence shown here is derived from an EMBL/GenBank/DDBJ whole genome shotgun (WGS) entry which is preliminary data.</text>
</comment>
<protein>
    <recommendedName>
        <fullName evidence="4">Acyl transferase</fullName>
    </recommendedName>
</protein>
<keyword evidence="3" id="KW-1185">Reference proteome</keyword>
<dbReference type="EMBL" id="BAHC01000141">
    <property type="protein sequence ID" value="GAB91640.1"/>
    <property type="molecule type" value="Genomic_DNA"/>
</dbReference>
<dbReference type="eggNOG" id="ENOG502ZGKV">
    <property type="taxonomic scope" value="Bacteria"/>
</dbReference>
<dbReference type="Proteomes" id="UP000008363">
    <property type="component" value="Unassembled WGS sequence"/>
</dbReference>
<feature type="region of interest" description="Disordered" evidence="1">
    <location>
        <begin position="1"/>
        <end position="20"/>
    </location>
</feature>
<evidence type="ECO:0000313" key="2">
    <source>
        <dbReference type="EMBL" id="GAB91640.1"/>
    </source>
</evidence>
<reference evidence="2 3" key="1">
    <citation type="submission" date="2012-08" db="EMBL/GenBank/DDBJ databases">
        <title>Whole genome shotgun sequence of Gordonia rhizosphera NBRC 16068.</title>
        <authorList>
            <person name="Takarada H."/>
            <person name="Isaki S."/>
            <person name="Hosoyama A."/>
            <person name="Tsuchikane K."/>
            <person name="Katsumata H."/>
            <person name="Baba S."/>
            <person name="Ohji S."/>
            <person name="Yamazaki S."/>
            <person name="Fujita N."/>
        </authorList>
    </citation>
    <scope>NUCLEOTIDE SEQUENCE [LARGE SCALE GENOMIC DNA]</scope>
    <source>
        <strain evidence="2 3">NBRC 16068</strain>
    </source>
</reference>
<organism evidence="2 3">
    <name type="scientific">Gordonia rhizosphera NBRC 16068</name>
    <dbReference type="NCBI Taxonomy" id="1108045"/>
    <lineage>
        <taxon>Bacteria</taxon>
        <taxon>Bacillati</taxon>
        <taxon>Actinomycetota</taxon>
        <taxon>Actinomycetes</taxon>
        <taxon>Mycobacteriales</taxon>
        <taxon>Gordoniaceae</taxon>
        <taxon>Gordonia</taxon>
    </lineage>
</organism>
<evidence type="ECO:0000313" key="3">
    <source>
        <dbReference type="Proteomes" id="UP000008363"/>
    </source>
</evidence>